<dbReference type="Proteomes" id="UP001424459">
    <property type="component" value="Unassembled WGS sequence"/>
</dbReference>
<keyword evidence="1" id="KW-0067">ATP-binding</keyword>
<organism evidence="1 2">
    <name type="scientific">Sphingomonas rosea</name>
    <dbReference type="NCBI Taxonomy" id="335605"/>
    <lineage>
        <taxon>Bacteria</taxon>
        <taxon>Pseudomonadati</taxon>
        <taxon>Pseudomonadota</taxon>
        <taxon>Alphaproteobacteria</taxon>
        <taxon>Sphingomonadales</taxon>
        <taxon>Sphingomonadaceae</taxon>
        <taxon>Sphingomonas</taxon>
    </lineage>
</organism>
<dbReference type="Gene3D" id="3.30.565.10">
    <property type="entry name" value="Histidine kinase-like ATPase, C-terminal domain"/>
    <property type="match status" value="1"/>
</dbReference>
<accession>A0ABP7U3V7</accession>
<dbReference type="InterPro" id="IPR036890">
    <property type="entry name" value="HATPase_C_sf"/>
</dbReference>
<keyword evidence="1" id="KW-0547">Nucleotide-binding</keyword>
<proteinExistence type="predicted"/>
<comment type="caution">
    <text evidence="1">The sequence shown here is derived from an EMBL/GenBank/DDBJ whole genome shotgun (WGS) entry which is preliminary data.</text>
</comment>
<gene>
    <name evidence="1" type="ORF">GCM10022281_15130</name>
</gene>
<dbReference type="Pfam" id="PF13589">
    <property type="entry name" value="HATPase_c_3"/>
    <property type="match status" value="1"/>
</dbReference>
<dbReference type="EMBL" id="BAABBR010000001">
    <property type="protein sequence ID" value="GAA4035683.1"/>
    <property type="molecule type" value="Genomic_DNA"/>
</dbReference>
<dbReference type="GO" id="GO:0005524">
    <property type="term" value="F:ATP binding"/>
    <property type="evidence" value="ECO:0007669"/>
    <property type="project" value="UniProtKB-KW"/>
</dbReference>
<evidence type="ECO:0000313" key="1">
    <source>
        <dbReference type="EMBL" id="GAA4035683.1"/>
    </source>
</evidence>
<keyword evidence="2" id="KW-1185">Reference proteome</keyword>
<reference evidence="2" key="1">
    <citation type="journal article" date="2019" name="Int. J. Syst. Evol. Microbiol.">
        <title>The Global Catalogue of Microorganisms (GCM) 10K type strain sequencing project: providing services to taxonomists for standard genome sequencing and annotation.</title>
        <authorList>
            <consortium name="The Broad Institute Genomics Platform"/>
            <consortium name="The Broad Institute Genome Sequencing Center for Infectious Disease"/>
            <person name="Wu L."/>
            <person name="Ma J."/>
        </authorList>
    </citation>
    <scope>NUCLEOTIDE SEQUENCE [LARGE SCALE GENOMIC DNA]</scope>
    <source>
        <strain evidence="2">JCM 17564</strain>
    </source>
</reference>
<sequence>MLDEAGSMTVPGKEKAVAYPTKAFFVRMITRDISLEDCILDLIDNSVDGAWSQEGSRPMGLADGADLSSYRIEIEAGPEAFVIRDNCGGMTLDAAADHAFSFGRSSLSEHDEYSIGVYGIGMKRAVFKLGSEIRVRSTFTSEDGNRMSFAVPINVIDWLGSDAPPWDFDIVDDDPLDADGVEIVVRSLTQGSSTSFSSPAFLQNLKRTIARDYSFHLLRGLRIFLNGEPVTGWAIELRQSDEFVPVRMEYEDEVEGQPVSIEIIGGMAAPPPESIDPDESEEGDRRYGWYVVCNGRIVLAADKSQITGWGTEGWPQWHYQYAGFIGIIFFTAAKASALPLTTTKRSVDTSSEVYRRARPRMREVSKSWISYTNQRKQALEEARRKENAAVAVPLAAVASRSAVTLPTLVPKPVEKPANINYSVPVTRMKKMAKALGSINMPYREVGLKTFDYAYDDLVGDD</sequence>
<protein>
    <submittedName>
        <fullName evidence="1">ATP-binding protein</fullName>
    </submittedName>
</protein>
<evidence type="ECO:0000313" key="2">
    <source>
        <dbReference type="Proteomes" id="UP001424459"/>
    </source>
</evidence>
<dbReference type="SUPFAM" id="SSF55874">
    <property type="entry name" value="ATPase domain of HSP90 chaperone/DNA topoisomerase II/histidine kinase"/>
    <property type="match status" value="1"/>
</dbReference>
<name>A0ABP7U3V7_9SPHN</name>